<dbReference type="PANTHER" id="PTHR43204:SF1">
    <property type="entry name" value="ABC TRANSPORTER I FAMILY MEMBER 6, CHLOROPLASTIC"/>
    <property type="match status" value="1"/>
</dbReference>
<gene>
    <name evidence="5" type="primary">sufC</name>
</gene>
<geneLocation type="plastid" evidence="5"/>
<keyword evidence="3 5" id="KW-0067">ATP-binding</keyword>
<dbReference type="EMBL" id="MK814741">
    <property type="protein sequence ID" value="QCI08897.1"/>
    <property type="molecule type" value="Genomic_DNA"/>
</dbReference>
<dbReference type="PANTHER" id="PTHR43204">
    <property type="entry name" value="ABC TRANSPORTER I FAMILY MEMBER 6, CHLOROPLASTIC"/>
    <property type="match status" value="1"/>
</dbReference>
<reference evidence="5" key="2">
    <citation type="submission" date="2019-04" db="EMBL/GenBank/DDBJ databases">
        <authorList>
            <person name="Pasella M."/>
        </authorList>
    </citation>
    <scope>NUCLEOTIDE SEQUENCE</scope>
    <source>
        <strain evidence="5">PD2766_5</strain>
    </source>
</reference>
<dbReference type="GO" id="GO:0016887">
    <property type="term" value="F:ATP hydrolysis activity"/>
    <property type="evidence" value="ECO:0007669"/>
    <property type="project" value="InterPro"/>
</dbReference>
<reference evidence="5" key="1">
    <citation type="journal article" date="2019" name="Mol. Phylogenet. Evol.">
        <title>Morphological evolution and classification of the red algal order Ceramiales inferred using plastid phylogenomics.</title>
        <authorList>
            <person name="Diaz-Tapia P."/>
            <person name="Pasella M.M."/>
            <person name="Verbruggen H."/>
            <person name="Maggs C.A."/>
        </authorList>
    </citation>
    <scope>NUCLEOTIDE SEQUENCE</scope>
    <source>
        <strain evidence="5">PD2766_5</strain>
    </source>
</reference>
<dbReference type="Gene3D" id="3.40.50.300">
    <property type="entry name" value="P-loop containing nucleotide triphosphate hydrolases"/>
    <property type="match status" value="1"/>
</dbReference>
<dbReference type="NCBIfam" id="TIGR01978">
    <property type="entry name" value="sufC"/>
    <property type="match status" value="1"/>
</dbReference>
<evidence type="ECO:0000313" key="5">
    <source>
        <dbReference type="EMBL" id="QCI08897.1"/>
    </source>
</evidence>
<feature type="domain" description="ABC transporter" evidence="4">
    <location>
        <begin position="6"/>
        <end position="249"/>
    </location>
</feature>
<dbReference type="SUPFAM" id="SSF52540">
    <property type="entry name" value="P-loop containing nucleoside triphosphate hydrolases"/>
    <property type="match status" value="1"/>
</dbReference>
<keyword evidence="2" id="KW-0547">Nucleotide-binding</keyword>
<dbReference type="PROSITE" id="PS50893">
    <property type="entry name" value="ABC_TRANSPORTER_2"/>
    <property type="match status" value="1"/>
</dbReference>
<organism evidence="5">
    <name type="scientific">Wrangelia sp</name>
    <dbReference type="NCBI Taxonomy" id="2575620"/>
    <lineage>
        <taxon>Eukaryota</taxon>
        <taxon>Rhodophyta</taxon>
        <taxon>Florideophyceae</taxon>
        <taxon>Rhodymeniophycidae</taxon>
        <taxon>Ceramiales</taxon>
        <taxon>Ceramiaceae</taxon>
        <taxon>Wrangelia</taxon>
    </lineage>
</organism>
<dbReference type="InterPro" id="IPR003593">
    <property type="entry name" value="AAA+_ATPase"/>
</dbReference>
<evidence type="ECO:0000256" key="2">
    <source>
        <dbReference type="ARBA" id="ARBA00022741"/>
    </source>
</evidence>
<dbReference type="GO" id="GO:0005524">
    <property type="term" value="F:ATP binding"/>
    <property type="evidence" value="ECO:0007669"/>
    <property type="project" value="UniProtKB-KW"/>
</dbReference>
<protein>
    <recommendedName>
        <fullName evidence="1">Probable ATP-dependent transporter ycf16</fullName>
    </recommendedName>
</protein>
<dbReference type="AlphaFoldDB" id="A0A4D6WZ22"/>
<dbReference type="Pfam" id="PF00005">
    <property type="entry name" value="ABC_tran"/>
    <property type="match status" value="1"/>
</dbReference>
<accession>A0A4D6WZ22</accession>
<sequence length="249" mass="28342">MLLNMLKINNLSVHTEEKQIIKNLNFSIQAGEIHAIMGKNGSGKSTMAKVIAGHPKYSIKKGQILFEGNDITYEEPENRSHQGIFLAFQYPIEVPGVSNTDFLRSAYNAKQKFYKKEELDPLSFLELISNQLNNLEMNSSFLTRNVNEGFSGGEKKKNEILQMSLLNTKLAILDEIDSGLDIDALKNIANNINKIKSQNNSFLLITHYQRLLNYIEPDYIHIMNNGNIVYTGDKNTAKEIEKYGYEKFI</sequence>
<dbReference type="SMART" id="SM00382">
    <property type="entry name" value="AAA"/>
    <property type="match status" value="1"/>
</dbReference>
<dbReference type="InterPro" id="IPR027417">
    <property type="entry name" value="P-loop_NTPase"/>
</dbReference>
<dbReference type="InterPro" id="IPR017871">
    <property type="entry name" value="ABC_transporter-like_CS"/>
</dbReference>
<keyword evidence="5" id="KW-0934">Plastid</keyword>
<evidence type="ECO:0000259" key="4">
    <source>
        <dbReference type="PROSITE" id="PS50893"/>
    </source>
</evidence>
<dbReference type="InterPro" id="IPR003439">
    <property type="entry name" value="ABC_transporter-like_ATP-bd"/>
</dbReference>
<dbReference type="InterPro" id="IPR010230">
    <property type="entry name" value="FeS-cluster_ATPase_SufC"/>
</dbReference>
<evidence type="ECO:0000256" key="3">
    <source>
        <dbReference type="ARBA" id="ARBA00022840"/>
    </source>
</evidence>
<evidence type="ECO:0000256" key="1">
    <source>
        <dbReference type="ARBA" id="ARBA00014334"/>
    </source>
</evidence>
<proteinExistence type="predicted"/>
<dbReference type="PROSITE" id="PS00211">
    <property type="entry name" value="ABC_TRANSPORTER_1"/>
    <property type="match status" value="1"/>
</dbReference>
<dbReference type="CDD" id="cd03217">
    <property type="entry name" value="ABC_FeS_Assembly"/>
    <property type="match status" value="1"/>
</dbReference>
<name>A0A4D6WZ22_9FLOR</name>